<dbReference type="EC" id="2.7.7.7" evidence="1"/>
<keyword evidence="1" id="KW-0862">Zinc</keyword>
<gene>
    <name evidence="3" type="ORF">VaNZ11_013642</name>
</gene>
<keyword evidence="1" id="KW-0239">DNA-directed DNA polymerase</keyword>
<feature type="region of interest" description="Disordered" evidence="2">
    <location>
        <begin position="1"/>
        <end position="69"/>
    </location>
</feature>
<accession>A0ABQ5SIR9</accession>
<keyword evidence="1" id="KW-0808">Transferase</keyword>
<organism evidence="3 4">
    <name type="scientific">Volvox africanus</name>
    <dbReference type="NCBI Taxonomy" id="51714"/>
    <lineage>
        <taxon>Eukaryota</taxon>
        <taxon>Viridiplantae</taxon>
        <taxon>Chlorophyta</taxon>
        <taxon>core chlorophytes</taxon>
        <taxon>Chlorophyceae</taxon>
        <taxon>CS clade</taxon>
        <taxon>Chlamydomonadales</taxon>
        <taxon>Volvocaceae</taxon>
        <taxon>Volvox</taxon>
    </lineage>
</organism>
<evidence type="ECO:0000256" key="1">
    <source>
        <dbReference type="RuleBase" id="RU365029"/>
    </source>
</evidence>
<keyword evidence="1" id="KW-0238">DNA-binding</keyword>
<feature type="non-terminal residue" evidence="3">
    <location>
        <position position="254"/>
    </location>
</feature>
<dbReference type="SUPFAM" id="SSF53098">
    <property type="entry name" value="Ribonuclease H-like"/>
    <property type="match status" value="1"/>
</dbReference>
<comment type="similarity">
    <text evidence="1">Belongs to the DNA polymerase type-B family.</text>
</comment>
<sequence length="254" mass="27249">MSGYGRGRGRLTSLQAFDANEPSGGSRYASRGGGRGRGRGRRPLNANRNYLPRDGAPGGNEEDNSHKLSQVRAEDVLDEQLGFSLFTSGDDRLGWLINIQSSHMADKDSGHVVAAVDCYFMCQDGSMFKARLAFSPYFYIRVQEGREVEAENYLRRKCEGAIRKVEVVEKEDLDLKNHLSGLKQRLLRVSTFTVQQLVEVRKEVAPLVAANAQKAATTSAYSVEGQQGPGGLGLGGGGAGPNGAGSGSFGFGDG</sequence>
<keyword evidence="1" id="KW-0863">Zinc-finger</keyword>
<comment type="cofactor">
    <cofactor evidence="1">
        <name>[4Fe-4S] cluster</name>
        <dbReference type="ChEBI" id="CHEBI:49883"/>
    </cofactor>
</comment>
<evidence type="ECO:0000313" key="4">
    <source>
        <dbReference type="Proteomes" id="UP001165090"/>
    </source>
</evidence>
<comment type="function">
    <text evidence="1">DNA polymerase II participates in chromosomal DNA replication.</text>
</comment>
<evidence type="ECO:0000256" key="2">
    <source>
        <dbReference type="SAM" id="MobiDB-lite"/>
    </source>
</evidence>
<keyword evidence="1" id="KW-0539">Nucleus</keyword>
<comment type="catalytic activity">
    <reaction evidence="1">
        <text>DNA(n) + a 2'-deoxyribonucleoside 5'-triphosphate = DNA(n+1) + diphosphate</text>
        <dbReference type="Rhea" id="RHEA:22508"/>
        <dbReference type="Rhea" id="RHEA-COMP:17339"/>
        <dbReference type="Rhea" id="RHEA-COMP:17340"/>
        <dbReference type="ChEBI" id="CHEBI:33019"/>
        <dbReference type="ChEBI" id="CHEBI:61560"/>
        <dbReference type="ChEBI" id="CHEBI:173112"/>
        <dbReference type="EC" id="2.7.7.7"/>
    </reaction>
</comment>
<keyword evidence="1" id="KW-0479">Metal-binding</keyword>
<feature type="region of interest" description="Disordered" evidence="2">
    <location>
        <begin position="232"/>
        <end position="254"/>
    </location>
</feature>
<protein>
    <recommendedName>
        <fullName evidence="1">DNA polymerase epsilon catalytic subunit</fullName>
        <ecNumber evidence="1">2.7.7.7</ecNumber>
    </recommendedName>
</protein>
<reference evidence="3 4" key="1">
    <citation type="journal article" date="2023" name="IScience">
        <title>Expanded male sex-determining region conserved during the evolution of homothallism in the green alga Volvox.</title>
        <authorList>
            <person name="Yamamoto K."/>
            <person name="Matsuzaki R."/>
            <person name="Mahakham W."/>
            <person name="Heman W."/>
            <person name="Sekimoto H."/>
            <person name="Kawachi M."/>
            <person name="Minakuchi Y."/>
            <person name="Toyoda A."/>
            <person name="Nozaki H."/>
        </authorList>
    </citation>
    <scope>NUCLEOTIDE SEQUENCE [LARGE SCALE GENOMIC DNA]</scope>
    <source>
        <strain evidence="3 4">NIES-4468</strain>
    </source>
</reference>
<keyword evidence="1" id="KW-0235">DNA replication</keyword>
<keyword evidence="1" id="KW-0408">Iron</keyword>
<evidence type="ECO:0000313" key="3">
    <source>
        <dbReference type="EMBL" id="GLI69096.1"/>
    </source>
</evidence>
<proteinExistence type="inferred from homology"/>
<keyword evidence="1" id="KW-0411">Iron-sulfur</keyword>
<dbReference type="InterPro" id="IPR012337">
    <property type="entry name" value="RNaseH-like_sf"/>
</dbReference>
<dbReference type="Gene3D" id="3.30.342.10">
    <property type="entry name" value="DNA Polymerase, chain B, domain 1"/>
    <property type="match status" value="1"/>
</dbReference>
<dbReference type="PANTHER" id="PTHR10670:SF0">
    <property type="entry name" value="DNA POLYMERASE EPSILON CATALYTIC SUBUNIT A"/>
    <property type="match status" value="1"/>
</dbReference>
<dbReference type="InterPro" id="IPR029703">
    <property type="entry name" value="POL2"/>
</dbReference>
<keyword evidence="1" id="KW-0004">4Fe-4S</keyword>
<comment type="subcellular location">
    <subcellularLocation>
        <location evidence="1">Nucleus</location>
    </subcellularLocation>
</comment>
<name>A0ABQ5SIR9_9CHLO</name>
<comment type="caution">
    <text evidence="3">The sequence shown here is derived from an EMBL/GenBank/DDBJ whole genome shotgun (WGS) entry which is preliminary data.</text>
</comment>
<keyword evidence="1" id="KW-0548">Nucleotidyltransferase</keyword>
<dbReference type="PANTHER" id="PTHR10670">
    <property type="entry name" value="DNA POLYMERASE EPSILON CATALYTIC SUBUNIT A"/>
    <property type="match status" value="1"/>
</dbReference>
<keyword evidence="4" id="KW-1185">Reference proteome</keyword>
<dbReference type="EMBL" id="BSDZ01000080">
    <property type="protein sequence ID" value="GLI69096.1"/>
    <property type="molecule type" value="Genomic_DNA"/>
</dbReference>
<dbReference type="Proteomes" id="UP001165090">
    <property type="component" value="Unassembled WGS sequence"/>
</dbReference>